<keyword evidence="1" id="KW-0812">Transmembrane</keyword>
<dbReference type="CDD" id="cd01948">
    <property type="entry name" value="EAL"/>
    <property type="match status" value="1"/>
</dbReference>
<feature type="domain" description="EAL" evidence="2">
    <location>
        <begin position="494"/>
        <end position="747"/>
    </location>
</feature>
<evidence type="ECO:0000259" key="3">
    <source>
        <dbReference type="PROSITE" id="PS50887"/>
    </source>
</evidence>
<feature type="transmembrane region" description="Helical" evidence="1">
    <location>
        <begin position="286"/>
        <end position="311"/>
    </location>
</feature>
<dbReference type="PROSITE" id="PS50883">
    <property type="entry name" value="EAL"/>
    <property type="match status" value="1"/>
</dbReference>
<dbReference type="SMART" id="SM00267">
    <property type="entry name" value="GGDEF"/>
    <property type="match status" value="1"/>
</dbReference>
<evidence type="ECO:0000313" key="5">
    <source>
        <dbReference type="Proteomes" id="UP000515856"/>
    </source>
</evidence>
<dbReference type="InterPro" id="IPR043128">
    <property type="entry name" value="Rev_trsase/Diguanyl_cyclase"/>
</dbReference>
<dbReference type="GO" id="GO:0071111">
    <property type="term" value="F:cyclic-guanylate-specific phosphodiesterase activity"/>
    <property type="evidence" value="ECO:0007669"/>
    <property type="project" value="InterPro"/>
</dbReference>
<gene>
    <name evidence="4" type="ORF">H9Q80_08970</name>
</gene>
<protein>
    <submittedName>
        <fullName evidence="4">EAL domain-containing protein</fullName>
    </submittedName>
</protein>
<keyword evidence="1" id="KW-1133">Transmembrane helix</keyword>
<reference evidence="4 5" key="1">
    <citation type="submission" date="2020-08" db="EMBL/GenBank/DDBJ databases">
        <authorList>
            <person name="Liu C."/>
            <person name="Sun Q."/>
        </authorList>
    </citation>
    <scope>NUCLEOTIDE SEQUENCE [LARGE SCALE GENOMIC DNA]</scope>
    <source>
        <strain evidence="4 5">NSJ-61</strain>
    </source>
</reference>
<keyword evidence="5" id="KW-1185">Reference proteome</keyword>
<dbReference type="Gene3D" id="3.20.20.450">
    <property type="entry name" value="EAL domain"/>
    <property type="match status" value="1"/>
</dbReference>
<dbReference type="Gene3D" id="3.30.450.20">
    <property type="entry name" value="PAS domain"/>
    <property type="match status" value="1"/>
</dbReference>
<dbReference type="RefSeq" id="WP_117453466.1">
    <property type="nucleotide sequence ID" value="NZ_CP060636.1"/>
</dbReference>
<dbReference type="SUPFAM" id="SSF141868">
    <property type="entry name" value="EAL domain-like"/>
    <property type="match status" value="1"/>
</dbReference>
<name>A0A7G9GTB7_9FIRM</name>
<dbReference type="EMBL" id="CP060636">
    <property type="protein sequence ID" value="QNM14049.1"/>
    <property type="molecule type" value="Genomic_DNA"/>
</dbReference>
<dbReference type="SMART" id="SM00052">
    <property type="entry name" value="EAL"/>
    <property type="match status" value="1"/>
</dbReference>
<dbReference type="InterPro" id="IPR029787">
    <property type="entry name" value="Nucleotide_cyclase"/>
</dbReference>
<evidence type="ECO:0000313" key="4">
    <source>
        <dbReference type="EMBL" id="QNM14049.1"/>
    </source>
</evidence>
<dbReference type="AlphaFoldDB" id="A0A7G9GTB7"/>
<dbReference type="InterPro" id="IPR000160">
    <property type="entry name" value="GGDEF_dom"/>
</dbReference>
<feature type="domain" description="GGDEF" evidence="3">
    <location>
        <begin position="350"/>
        <end position="482"/>
    </location>
</feature>
<dbReference type="KEGG" id="ehn:H9Q80_08970"/>
<sequence>MKQMFFMDGKQKRLFLGLICMIIAIISVLSWGLIKKGENIVGKEVNSYLNELSQQTSFKVEQRVETNVSYISNIANELKYISETKYEAFVNDSLSSSAFEWFGFMDNKDILHVEGREPIHIDALHITEKLKTSDVYISDELVSLYKGEKGLIYAVPYLDNDDYTAIIGYIPVDTMKLLMNTDTFSGTGFSHIISYEGNYIKRSTNENALLDGSNFFTSFEERAVMESGYSLAQMKADMKDGKSGSFEFRVDGQKKRTLTYKPLEGTSWYLLSIVPSTIYARNLLEYINMTIFVLVGSLFVLFIGFIFILTYRTYKANKEISDLAYKDSVTEGISQIMLEIELKKKLKNFHPYTFVSLDLRKFKLINDTFGADAGNQVLAHVYKTIQNKLHAGEFVARINADNFNIVFNSTDEKEIEERLQDIAQNINVYNINSDKPYYMPISCGCYVVKDESQEIVVIRDKANIARKKDKENSAHHLCTINFYNDMEHEQMIKEKRLENMMEKALKEEEFVVYLQPKVSLKTGHVIGSEALVRWDSPTDGMILPNDFIPLFEKNDFIIKLDLYVFEKVCQTLKEWIDSGKEALPISVNLSRNHLRYNNFLKEYKYIQERYDIPSHLIEIELTETVVFENLELLKNVIDEIHEFGYLCSMDDFGSGYSSLNVLKEIPVDILKLDKVFFEYEDDKKAEYIIESVIDLANHLGMETIAEGVETIPQVELLKALKCDIVQGYVFSKPLPISSFEELLENNPKLMNP</sequence>
<dbReference type="Pfam" id="PF00990">
    <property type="entry name" value="GGDEF"/>
    <property type="match status" value="1"/>
</dbReference>
<keyword evidence="1" id="KW-0472">Membrane</keyword>
<dbReference type="Proteomes" id="UP000515856">
    <property type="component" value="Chromosome"/>
</dbReference>
<dbReference type="InterPro" id="IPR001633">
    <property type="entry name" value="EAL_dom"/>
</dbReference>
<dbReference type="Gene3D" id="3.30.70.270">
    <property type="match status" value="1"/>
</dbReference>
<organism evidence="4 5">
    <name type="scientific">[Eubacterium] hominis</name>
    <dbReference type="NCBI Taxonomy" id="2764325"/>
    <lineage>
        <taxon>Bacteria</taxon>
        <taxon>Bacillati</taxon>
        <taxon>Bacillota</taxon>
        <taxon>Erysipelotrichia</taxon>
        <taxon>Erysipelotrichales</taxon>
        <taxon>Erysipelotrichaceae</taxon>
        <taxon>Amedibacillus</taxon>
    </lineage>
</organism>
<dbReference type="SUPFAM" id="SSF55073">
    <property type="entry name" value="Nucleotide cyclase"/>
    <property type="match status" value="1"/>
</dbReference>
<dbReference type="CDD" id="cd01949">
    <property type="entry name" value="GGDEF"/>
    <property type="match status" value="1"/>
</dbReference>
<accession>A0A7G9GTB7</accession>
<dbReference type="InterPro" id="IPR035919">
    <property type="entry name" value="EAL_sf"/>
</dbReference>
<dbReference type="InterPro" id="IPR050706">
    <property type="entry name" value="Cyclic-di-GMP_PDE-like"/>
</dbReference>
<evidence type="ECO:0000256" key="1">
    <source>
        <dbReference type="SAM" id="Phobius"/>
    </source>
</evidence>
<evidence type="ECO:0000259" key="2">
    <source>
        <dbReference type="PROSITE" id="PS50883"/>
    </source>
</evidence>
<dbReference type="PANTHER" id="PTHR33121:SF70">
    <property type="entry name" value="SIGNALING PROTEIN YKOW"/>
    <property type="match status" value="1"/>
</dbReference>
<dbReference type="NCBIfam" id="TIGR00254">
    <property type="entry name" value="GGDEF"/>
    <property type="match status" value="1"/>
</dbReference>
<dbReference type="Pfam" id="PF00563">
    <property type="entry name" value="EAL"/>
    <property type="match status" value="1"/>
</dbReference>
<dbReference type="PROSITE" id="PS50887">
    <property type="entry name" value="GGDEF"/>
    <property type="match status" value="1"/>
</dbReference>
<dbReference type="PANTHER" id="PTHR33121">
    <property type="entry name" value="CYCLIC DI-GMP PHOSPHODIESTERASE PDEF"/>
    <property type="match status" value="1"/>
</dbReference>
<feature type="transmembrane region" description="Helical" evidence="1">
    <location>
        <begin position="14"/>
        <end position="34"/>
    </location>
</feature>
<proteinExistence type="predicted"/>